<dbReference type="EMBL" id="JRES01000912">
    <property type="protein sequence ID" value="KNC27302.1"/>
    <property type="molecule type" value="Genomic_DNA"/>
</dbReference>
<accession>A0A0L0C4X6</accession>
<organism evidence="1 2">
    <name type="scientific">Lucilia cuprina</name>
    <name type="common">Green bottle fly</name>
    <name type="synonym">Australian sheep blowfly</name>
    <dbReference type="NCBI Taxonomy" id="7375"/>
    <lineage>
        <taxon>Eukaryota</taxon>
        <taxon>Metazoa</taxon>
        <taxon>Ecdysozoa</taxon>
        <taxon>Arthropoda</taxon>
        <taxon>Hexapoda</taxon>
        <taxon>Insecta</taxon>
        <taxon>Pterygota</taxon>
        <taxon>Neoptera</taxon>
        <taxon>Endopterygota</taxon>
        <taxon>Diptera</taxon>
        <taxon>Brachycera</taxon>
        <taxon>Muscomorpha</taxon>
        <taxon>Oestroidea</taxon>
        <taxon>Calliphoridae</taxon>
        <taxon>Luciliinae</taxon>
        <taxon>Lucilia</taxon>
    </lineage>
</organism>
<sequence length="167" mass="19051">MLAFAGLGARRMGVLGDKPDLPILFLRQLAGLRETIIEREEFFWLMRLSCPSVLVSVRVNQDTRPVRLVVRVQTHRRSENQKLYQSTPGVVVLENSFSLVGWRCTRQINNYKKENQDLQNINTTSACFQRGIFGQQLRITTSGVRRRAIRGHTSAAGNLATLFFFVL</sequence>
<keyword evidence="2" id="KW-1185">Reference proteome</keyword>
<comment type="caution">
    <text evidence="1">The sequence shown here is derived from an EMBL/GenBank/DDBJ whole genome shotgun (WGS) entry which is preliminary data.</text>
</comment>
<evidence type="ECO:0000313" key="2">
    <source>
        <dbReference type="Proteomes" id="UP000037069"/>
    </source>
</evidence>
<proteinExistence type="predicted"/>
<dbReference type="AlphaFoldDB" id="A0A0L0C4X6"/>
<dbReference type="Proteomes" id="UP000037069">
    <property type="component" value="Unassembled WGS sequence"/>
</dbReference>
<reference evidence="1 2" key="1">
    <citation type="journal article" date="2015" name="Nat. Commun.">
        <title>Lucilia cuprina genome unlocks parasitic fly biology to underpin future interventions.</title>
        <authorList>
            <person name="Anstead C.A."/>
            <person name="Korhonen P.K."/>
            <person name="Young N.D."/>
            <person name="Hall R.S."/>
            <person name="Jex A.R."/>
            <person name="Murali S.C."/>
            <person name="Hughes D.S."/>
            <person name="Lee S.F."/>
            <person name="Perry T."/>
            <person name="Stroehlein A.J."/>
            <person name="Ansell B.R."/>
            <person name="Breugelmans B."/>
            <person name="Hofmann A."/>
            <person name="Qu J."/>
            <person name="Dugan S."/>
            <person name="Lee S.L."/>
            <person name="Chao H."/>
            <person name="Dinh H."/>
            <person name="Han Y."/>
            <person name="Doddapaneni H.V."/>
            <person name="Worley K.C."/>
            <person name="Muzny D.M."/>
            <person name="Ioannidis P."/>
            <person name="Waterhouse R.M."/>
            <person name="Zdobnov E.M."/>
            <person name="James P.J."/>
            <person name="Bagnall N.H."/>
            <person name="Kotze A.C."/>
            <person name="Gibbs R.A."/>
            <person name="Richards S."/>
            <person name="Batterham P."/>
            <person name="Gasser R.B."/>
        </authorList>
    </citation>
    <scope>NUCLEOTIDE SEQUENCE [LARGE SCALE GENOMIC DNA]</scope>
    <source>
        <strain evidence="1 2">LS</strain>
        <tissue evidence="1">Full body</tissue>
    </source>
</reference>
<evidence type="ECO:0000313" key="1">
    <source>
        <dbReference type="EMBL" id="KNC27302.1"/>
    </source>
</evidence>
<protein>
    <submittedName>
        <fullName evidence="1">Uncharacterized protein</fullName>
    </submittedName>
</protein>
<gene>
    <name evidence="1" type="ORF">FF38_06724</name>
</gene>
<name>A0A0L0C4X6_LUCCU</name>